<dbReference type="PATRIC" id="fig|540747.5.peg.2412"/>
<organism evidence="2 4">
    <name type="scientific">Roseovarius indicus</name>
    <dbReference type="NCBI Taxonomy" id="540747"/>
    <lineage>
        <taxon>Bacteria</taxon>
        <taxon>Pseudomonadati</taxon>
        <taxon>Pseudomonadota</taxon>
        <taxon>Alphaproteobacteria</taxon>
        <taxon>Rhodobacterales</taxon>
        <taxon>Roseobacteraceae</taxon>
        <taxon>Roseovarius</taxon>
    </lineage>
</organism>
<dbReference type="EMBL" id="LAXI01000002">
    <property type="protein sequence ID" value="KRS18887.1"/>
    <property type="molecule type" value="Genomic_DNA"/>
</dbReference>
<evidence type="ECO:0000313" key="4">
    <source>
        <dbReference type="Proteomes" id="UP000051401"/>
    </source>
</evidence>
<dbReference type="RefSeq" id="WP_074940070.1">
    <property type="nucleotide sequence ID" value="NZ_CP031598.1"/>
</dbReference>
<evidence type="ECO:0000256" key="1">
    <source>
        <dbReference type="SAM" id="Phobius"/>
    </source>
</evidence>
<dbReference type="Proteomes" id="UP000051401">
    <property type="component" value="Unassembled WGS sequence"/>
</dbReference>
<keyword evidence="1" id="KW-0812">Transmembrane</keyword>
<dbReference type="EMBL" id="CP031598">
    <property type="protein sequence ID" value="QEW26189.1"/>
    <property type="molecule type" value="Genomic_DNA"/>
</dbReference>
<proteinExistence type="predicted"/>
<dbReference type="KEGG" id="rid:RIdsm_01986"/>
<keyword evidence="1" id="KW-1133">Transmembrane helix</keyword>
<evidence type="ECO:0000313" key="2">
    <source>
        <dbReference type="EMBL" id="KRS18887.1"/>
    </source>
</evidence>
<keyword evidence="4" id="KW-1185">Reference proteome</keyword>
<dbReference type="Proteomes" id="UP000325785">
    <property type="component" value="Chromosome"/>
</dbReference>
<dbReference type="STRING" id="540747.SAMN04488031_103399"/>
<feature type="transmembrane region" description="Helical" evidence="1">
    <location>
        <begin position="37"/>
        <end position="54"/>
    </location>
</feature>
<evidence type="ECO:0008006" key="6">
    <source>
        <dbReference type="Google" id="ProtNLM"/>
    </source>
</evidence>
<reference evidence="3 5" key="2">
    <citation type="submission" date="2018-08" db="EMBL/GenBank/DDBJ databases">
        <title>Genetic Globetrotter - A new plasmid hitch-hiking vast phylogenetic and geographic distances.</title>
        <authorList>
            <person name="Vollmers J."/>
            <person name="Petersen J."/>
        </authorList>
    </citation>
    <scope>NUCLEOTIDE SEQUENCE [LARGE SCALE GENOMIC DNA]</scope>
    <source>
        <strain evidence="3 5">DSM 26383</strain>
    </source>
</reference>
<dbReference type="AlphaFoldDB" id="A0A0T5PC68"/>
<feature type="transmembrane region" description="Helical" evidence="1">
    <location>
        <begin position="84"/>
        <end position="106"/>
    </location>
</feature>
<protein>
    <recommendedName>
        <fullName evidence="6">Transmembrane protein</fullName>
    </recommendedName>
</protein>
<gene>
    <name evidence="3" type="ORF">RIdsm_01986</name>
    <name evidence="2" type="ORF">XM52_04190</name>
</gene>
<sequence length="114" mass="11914">MRKGLMRLAALVMLAIAGLHMVSLMLAGPLAEGLAGALPAVAAVAVAAGLWRGWRWVAWLAMLGAIVAFGAVLGRVGVSPVPDGVLYMLAIAYGAFSVMSFTLLWWGPRAPRAR</sequence>
<keyword evidence="1" id="KW-0472">Membrane</keyword>
<feature type="transmembrane region" description="Helical" evidence="1">
    <location>
        <begin position="59"/>
        <end position="78"/>
    </location>
</feature>
<name>A0A0T5PC68_9RHOB</name>
<evidence type="ECO:0000313" key="5">
    <source>
        <dbReference type="Proteomes" id="UP000325785"/>
    </source>
</evidence>
<accession>A0A0T5PC68</accession>
<evidence type="ECO:0000313" key="3">
    <source>
        <dbReference type="EMBL" id="QEW26189.1"/>
    </source>
</evidence>
<reference evidence="2 4" key="1">
    <citation type="submission" date="2015-04" db="EMBL/GenBank/DDBJ databases">
        <title>The draft genome sequence of Roseovarius indicus B108T.</title>
        <authorList>
            <person name="Li G."/>
            <person name="Lai Q."/>
            <person name="Shao Z."/>
            <person name="Yan P."/>
        </authorList>
    </citation>
    <scope>NUCLEOTIDE SEQUENCE [LARGE SCALE GENOMIC DNA]</scope>
    <source>
        <strain evidence="2 4">B108</strain>
    </source>
</reference>